<reference evidence="2" key="1">
    <citation type="submission" date="2022-06" db="EMBL/GenBank/DDBJ databases">
        <title>Complete genome of Pseudomonas hydrolytica DSWY01T.</title>
        <authorList>
            <person name="Jung J."/>
            <person name="Jeon C.O."/>
        </authorList>
    </citation>
    <scope>NUCLEOTIDE SEQUENCE</scope>
    <source>
        <strain evidence="2">DSWY01</strain>
    </source>
</reference>
<dbReference type="GeneID" id="300079587"/>
<gene>
    <name evidence="2" type="ORF">L1F06_001370</name>
</gene>
<organism evidence="2 3">
    <name type="scientific">Ectopseudomonas hydrolytica</name>
    <dbReference type="NCBI Taxonomy" id="2493633"/>
    <lineage>
        <taxon>Bacteria</taxon>
        <taxon>Pseudomonadati</taxon>
        <taxon>Pseudomonadota</taxon>
        <taxon>Gammaproteobacteria</taxon>
        <taxon>Pseudomonadales</taxon>
        <taxon>Pseudomonadaceae</taxon>
        <taxon>Ectopseudomonas</taxon>
    </lineage>
</organism>
<keyword evidence="3" id="KW-1185">Reference proteome</keyword>
<evidence type="ECO:0000313" key="2">
    <source>
        <dbReference type="EMBL" id="USR40115.1"/>
    </source>
</evidence>
<dbReference type="RefSeq" id="WP_252576720.1">
    <property type="nucleotide sequence ID" value="NZ_CP099397.1"/>
</dbReference>
<dbReference type="Proteomes" id="UP001054897">
    <property type="component" value="Chromosome"/>
</dbReference>
<dbReference type="EMBL" id="CP099397">
    <property type="protein sequence ID" value="USR40115.1"/>
    <property type="molecule type" value="Genomic_DNA"/>
</dbReference>
<proteinExistence type="predicted"/>
<accession>A0ABY5A914</accession>
<feature type="compositionally biased region" description="Acidic residues" evidence="1">
    <location>
        <begin position="298"/>
        <end position="320"/>
    </location>
</feature>
<name>A0ABY5A914_9GAMM</name>
<feature type="region of interest" description="Disordered" evidence="1">
    <location>
        <begin position="293"/>
        <end position="322"/>
    </location>
</feature>
<evidence type="ECO:0000256" key="1">
    <source>
        <dbReference type="SAM" id="MobiDB-lite"/>
    </source>
</evidence>
<evidence type="ECO:0000313" key="3">
    <source>
        <dbReference type="Proteomes" id="UP001054897"/>
    </source>
</evidence>
<protein>
    <submittedName>
        <fullName evidence="2">Uncharacterized protein</fullName>
    </submittedName>
</protein>
<sequence>MNLPRLNDQQSSVIWSARLHEPEWMPEMRALLKSKAAESGTAFGRWLLSESGISGISKAHVREFEAWLGTNHTLRNVLRSITQRIRDQIPGFPLARIAIAIKRAANPINPDVYTAERIQRSGQLVQALQQGLKMDLDALSREERIGLLLLSAAYSGGLLDVAQLNAMLGSSLESIEWVAGIPEIRLRLSIRGKTGAEFRQWFPDPATLALLIRCADDVQKSSYKMHRRNWHMRCVDAFLRKVDIPEQDQPQNLSELFDLFRMQMQLRLPQVLVNFACRQEFVSQSLRPSSWGNICGQEDLEDPAGTYDDESVSDGPEDSPDPPAWLLELRDRVRDNLPIEMPLQAEGSGELPGLIQSWIAYMLGGASAYGHSAGRRTIDRYTRVLGAALTSQLDGTSIFELEIGALEIVYESSLDAQATDGKRRTLAKAIHEFHTFLQRRYS</sequence>